<dbReference type="InterPro" id="IPR017972">
    <property type="entry name" value="Cyt_P450_CS"/>
</dbReference>
<feature type="transmembrane region" description="Helical" evidence="13">
    <location>
        <begin position="12"/>
        <end position="30"/>
    </location>
</feature>
<dbReference type="SUPFAM" id="SSF48264">
    <property type="entry name" value="Cytochrome P450"/>
    <property type="match status" value="1"/>
</dbReference>
<accession>A0ABD2S435</accession>
<evidence type="ECO:0000256" key="10">
    <source>
        <dbReference type="ARBA" id="ARBA00055645"/>
    </source>
</evidence>
<keyword evidence="9 13" id="KW-0472">Membrane</keyword>
<keyword evidence="7 11" id="KW-0408">Iron</keyword>
<dbReference type="InterPro" id="IPR036396">
    <property type="entry name" value="Cyt_P450_sf"/>
</dbReference>
<proteinExistence type="inferred from homology"/>
<evidence type="ECO:0000256" key="13">
    <source>
        <dbReference type="SAM" id="Phobius"/>
    </source>
</evidence>
<evidence type="ECO:0000313" key="15">
    <source>
        <dbReference type="Proteomes" id="UP001627284"/>
    </source>
</evidence>
<evidence type="ECO:0000256" key="3">
    <source>
        <dbReference type="ARBA" id="ARBA00010617"/>
    </source>
</evidence>
<dbReference type="CDD" id="cd11072">
    <property type="entry name" value="CYP71-like"/>
    <property type="match status" value="1"/>
</dbReference>
<dbReference type="Gene3D" id="1.10.630.10">
    <property type="entry name" value="Cytochrome P450"/>
    <property type="match status" value="1"/>
</dbReference>
<keyword evidence="5 11" id="KW-0479">Metal-binding</keyword>
<comment type="caution">
    <text evidence="14">The sequence shown here is derived from an EMBL/GenBank/DDBJ whole genome shotgun (WGS) entry which is preliminary data.</text>
</comment>
<dbReference type="Pfam" id="PF00067">
    <property type="entry name" value="p450"/>
    <property type="match status" value="1"/>
</dbReference>
<dbReference type="EMBL" id="JBJKTR010000016">
    <property type="protein sequence ID" value="KAL3338973.1"/>
    <property type="molecule type" value="Genomic_DNA"/>
</dbReference>
<dbReference type="FunFam" id="1.10.630.10:FF:000011">
    <property type="entry name" value="Cytochrome P450 83B1"/>
    <property type="match status" value="1"/>
</dbReference>
<dbReference type="PRINTS" id="PR00385">
    <property type="entry name" value="P450"/>
</dbReference>
<dbReference type="PANTHER" id="PTHR47943">
    <property type="entry name" value="CYTOCHROME P450 93A3-LIKE"/>
    <property type="match status" value="1"/>
</dbReference>
<evidence type="ECO:0000256" key="1">
    <source>
        <dbReference type="ARBA" id="ARBA00001971"/>
    </source>
</evidence>
<protein>
    <recommendedName>
        <fullName evidence="16">Cytochrome P450</fullName>
    </recommendedName>
</protein>
<evidence type="ECO:0008006" key="16">
    <source>
        <dbReference type="Google" id="ProtNLM"/>
    </source>
</evidence>
<sequence>SFYPVKEPNSYTMALFWTTFSIVVALLYLLHELWRNNKRKKLPPSPKEIPILGHLHHLLGKNPHQDLNILAKKYGPIMYLRLGFVDNIIVSSPHVAEQFLKTYDQNFASRPPNEAAKYISYDQKNLTFGTYGPYWRNMRKLCTLELLSTLKINSFQSMRREELNLLIETLKEKSHEKIVVDMSEIVTRLSLDISCRMIFGKKYRDEEFGGKGFKSVINEGLQLAAAPNLGDFFPFLGKLDLQGLTRRMKAVSKMFDNFLEKIIDEHEEIDKKGTHQNNKDFVDTMLNIMKSRETEFQFDRGHVKAILLDMLIASTDTSATAIDWILSELLRQPNIMKKLQKEFEEKIGMKRMVEELDLEKLEYLNMVIKESLRLHPVGPFLIPHQSIEDCTIDGYFIPKKSRILVNTYAIGRDPKVWPNNPDEFIPERFVGSSIDLCGHDFELLPFGSGRRRCPGIQLGLIMIRLIVAQLVHCFDWELPNGMLPNDLDMGEEFGLVTTRAKHLMATPNYRVSM</sequence>
<comment type="cofactor">
    <cofactor evidence="1 11">
        <name>heme</name>
        <dbReference type="ChEBI" id="CHEBI:30413"/>
    </cofactor>
</comment>
<evidence type="ECO:0000256" key="12">
    <source>
        <dbReference type="RuleBase" id="RU000461"/>
    </source>
</evidence>
<evidence type="ECO:0000256" key="4">
    <source>
        <dbReference type="ARBA" id="ARBA00022617"/>
    </source>
</evidence>
<feature type="non-terminal residue" evidence="14">
    <location>
        <position position="1"/>
    </location>
</feature>
<reference evidence="14 15" key="1">
    <citation type="submission" date="2024-05" db="EMBL/GenBank/DDBJ databases">
        <title>De novo assembly of an allotetraploid wild potato.</title>
        <authorList>
            <person name="Hosaka A.J."/>
        </authorList>
    </citation>
    <scope>NUCLEOTIDE SEQUENCE [LARGE SCALE GENOMIC DNA]</scope>
    <source>
        <tissue evidence="14">Young leaves</tissue>
    </source>
</reference>
<dbReference type="PRINTS" id="PR00463">
    <property type="entry name" value="EP450I"/>
</dbReference>
<comment type="similarity">
    <text evidence="3 12">Belongs to the cytochrome P450 family.</text>
</comment>
<dbReference type="AlphaFoldDB" id="A0ABD2S435"/>
<organism evidence="14 15">
    <name type="scientific">Solanum stoloniferum</name>
    <dbReference type="NCBI Taxonomy" id="62892"/>
    <lineage>
        <taxon>Eukaryota</taxon>
        <taxon>Viridiplantae</taxon>
        <taxon>Streptophyta</taxon>
        <taxon>Embryophyta</taxon>
        <taxon>Tracheophyta</taxon>
        <taxon>Spermatophyta</taxon>
        <taxon>Magnoliopsida</taxon>
        <taxon>eudicotyledons</taxon>
        <taxon>Gunneridae</taxon>
        <taxon>Pentapetalae</taxon>
        <taxon>asterids</taxon>
        <taxon>lamiids</taxon>
        <taxon>Solanales</taxon>
        <taxon>Solanaceae</taxon>
        <taxon>Solanoideae</taxon>
        <taxon>Solaneae</taxon>
        <taxon>Solanum</taxon>
    </lineage>
</organism>
<dbReference type="Proteomes" id="UP001627284">
    <property type="component" value="Unassembled WGS sequence"/>
</dbReference>
<keyword evidence="8 12" id="KW-0503">Monooxygenase</keyword>
<comment type="function">
    <text evidence="10">May have a role in maturation, such as during flavor formation or other metabolite production specific to aging tissues.</text>
</comment>
<evidence type="ECO:0000256" key="8">
    <source>
        <dbReference type="ARBA" id="ARBA00023033"/>
    </source>
</evidence>
<evidence type="ECO:0000313" key="14">
    <source>
        <dbReference type="EMBL" id="KAL3338973.1"/>
    </source>
</evidence>
<keyword evidence="13" id="KW-0812">Transmembrane</keyword>
<dbReference type="GO" id="GO:0016020">
    <property type="term" value="C:membrane"/>
    <property type="evidence" value="ECO:0007669"/>
    <property type="project" value="UniProtKB-SubCell"/>
</dbReference>
<gene>
    <name evidence="14" type="ORF">AABB24_027863</name>
</gene>
<name>A0ABD2S435_9SOLN</name>
<evidence type="ECO:0000256" key="9">
    <source>
        <dbReference type="ARBA" id="ARBA00023136"/>
    </source>
</evidence>
<keyword evidence="15" id="KW-1185">Reference proteome</keyword>
<evidence type="ECO:0000256" key="11">
    <source>
        <dbReference type="PIRSR" id="PIRSR602401-1"/>
    </source>
</evidence>
<evidence type="ECO:0000256" key="5">
    <source>
        <dbReference type="ARBA" id="ARBA00022723"/>
    </source>
</evidence>
<evidence type="ECO:0000256" key="6">
    <source>
        <dbReference type="ARBA" id="ARBA00023002"/>
    </source>
</evidence>
<comment type="subcellular location">
    <subcellularLocation>
        <location evidence="2">Membrane</location>
    </subcellularLocation>
</comment>
<dbReference type="GO" id="GO:0046872">
    <property type="term" value="F:metal ion binding"/>
    <property type="evidence" value="ECO:0007669"/>
    <property type="project" value="UniProtKB-KW"/>
</dbReference>
<evidence type="ECO:0000256" key="7">
    <source>
        <dbReference type="ARBA" id="ARBA00023004"/>
    </source>
</evidence>
<keyword evidence="4 11" id="KW-0349">Heme</keyword>
<dbReference type="InterPro" id="IPR002401">
    <property type="entry name" value="Cyt_P450_E_grp-I"/>
</dbReference>
<keyword evidence="13" id="KW-1133">Transmembrane helix</keyword>
<keyword evidence="6 12" id="KW-0560">Oxidoreductase</keyword>
<dbReference type="InterPro" id="IPR001128">
    <property type="entry name" value="Cyt_P450"/>
</dbReference>
<evidence type="ECO:0000256" key="2">
    <source>
        <dbReference type="ARBA" id="ARBA00004370"/>
    </source>
</evidence>
<feature type="binding site" description="axial binding residue" evidence="11">
    <location>
        <position position="453"/>
    </location>
    <ligand>
        <name>heme</name>
        <dbReference type="ChEBI" id="CHEBI:30413"/>
    </ligand>
    <ligandPart>
        <name>Fe</name>
        <dbReference type="ChEBI" id="CHEBI:18248"/>
    </ligandPart>
</feature>
<dbReference type="PROSITE" id="PS00086">
    <property type="entry name" value="CYTOCHROME_P450"/>
    <property type="match status" value="1"/>
</dbReference>
<dbReference type="PANTHER" id="PTHR47943:SF2">
    <property type="entry name" value="CYTOCHROME P450"/>
    <property type="match status" value="1"/>
</dbReference>
<dbReference type="GO" id="GO:0004497">
    <property type="term" value="F:monooxygenase activity"/>
    <property type="evidence" value="ECO:0007669"/>
    <property type="project" value="UniProtKB-KW"/>
</dbReference>